<evidence type="ECO:0000256" key="2">
    <source>
        <dbReference type="ARBA" id="ARBA00009399"/>
    </source>
</evidence>
<accession>A0ABT9CFV1</accession>
<dbReference type="InterPro" id="IPR051401">
    <property type="entry name" value="GtrA_CellWall_Glycosyl"/>
</dbReference>
<feature type="domain" description="GtrA/DPMS transmembrane" evidence="7">
    <location>
        <begin position="16"/>
        <end position="140"/>
    </location>
</feature>
<keyword evidence="5 6" id="KW-0472">Membrane</keyword>
<dbReference type="Pfam" id="PF04138">
    <property type="entry name" value="GtrA_DPMS_TM"/>
    <property type="match status" value="1"/>
</dbReference>
<evidence type="ECO:0000313" key="8">
    <source>
        <dbReference type="EMBL" id="MDO7907448.1"/>
    </source>
</evidence>
<evidence type="ECO:0000256" key="4">
    <source>
        <dbReference type="ARBA" id="ARBA00022989"/>
    </source>
</evidence>
<keyword evidence="4 6" id="KW-1133">Transmembrane helix</keyword>
<evidence type="ECO:0000256" key="5">
    <source>
        <dbReference type="ARBA" id="ARBA00023136"/>
    </source>
</evidence>
<dbReference type="PANTHER" id="PTHR38459">
    <property type="entry name" value="PROPHAGE BACTOPRENOL-LINKED GLUCOSE TRANSLOCASE HOMOLOG"/>
    <property type="match status" value="1"/>
</dbReference>
<evidence type="ECO:0000256" key="3">
    <source>
        <dbReference type="ARBA" id="ARBA00022692"/>
    </source>
</evidence>
<protein>
    <submittedName>
        <fullName evidence="8">GtrA family protein</fullName>
    </submittedName>
</protein>
<feature type="transmembrane region" description="Helical" evidence="6">
    <location>
        <begin position="14"/>
        <end position="39"/>
    </location>
</feature>
<dbReference type="Proteomes" id="UP001240171">
    <property type="component" value="Unassembled WGS sequence"/>
</dbReference>
<comment type="subcellular location">
    <subcellularLocation>
        <location evidence="1">Membrane</location>
        <topology evidence="1">Multi-pass membrane protein</topology>
    </subcellularLocation>
</comment>
<proteinExistence type="inferred from homology"/>
<evidence type="ECO:0000256" key="1">
    <source>
        <dbReference type="ARBA" id="ARBA00004141"/>
    </source>
</evidence>
<comment type="similarity">
    <text evidence="2">Belongs to the GtrA family.</text>
</comment>
<dbReference type="PANTHER" id="PTHR38459:SF1">
    <property type="entry name" value="PROPHAGE BACTOPRENOL-LINKED GLUCOSE TRANSLOCASE HOMOLOG"/>
    <property type="match status" value="1"/>
</dbReference>
<dbReference type="EMBL" id="JAUQTB010000007">
    <property type="protein sequence ID" value="MDO7907448.1"/>
    <property type="molecule type" value="Genomic_DNA"/>
</dbReference>
<keyword evidence="3 6" id="KW-0812">Transmembrane</keyword>
<reference evidence="8 9" key="1">
    <citation type="submission" date="2023-07" db="EMBL/GenBank/DDBJ databases">
        <title>Paenibacillus sp. JX-17 nov. isolated from soil.</title>
        <authorList>
            <person name="Wan Y."/>
            <person name="Liu B."/>
        </authorList>
    </citation>
    <scope>NUCLEOTIDE SEQUENCE [LARGE SCALE GENOMIC DNA]</scope>
    <source>
        <strain evidence="8 9">JX-17</strain>
    </source>
</reference>
<sequence>MIGKISGFIRSSDLVRFILVGVVNTLIGLTVTFLCLNALHLNYWASTLIGNVVGAVNSYFMNKAFTFRSEASLGETWWRFILVTAACYVLAYGLASYAVQAALHAVLPDASLRLRDNMAALIGSGMYTLMNYAGQKLFTFRRTKEKLEG</sequence>
<comment type="caution">
    <text evidence="8">The sequence shown here is derived from an EMBL/GenBank/DDBJ whole genome shotgun (WGS) entry which is preliminary data.</text>
</comment>
<gene>
    <name evidence="8" type="ORF">Q5741_13635</name>
</gene>
<feature type="transmembrane region" description="Helical" evidence="6">
    <location>
        <begin position="77"/>
        <end position="98"/>
    </location>
</feature>
<keyword evidence="9" id="KW-1185">Reference proteome</keyword>
<name>A0ABT9CFV1_9BACL</name>
<organism evidence="8 9">
    <name type="scientific">Paenibacillus lacisoli</name>
    <dbReference type="NCBI Taxonomy" id="3064525"/>
    <lineage>
        <taxon>Bacteria</taxon>
        <taxon>Bacillati</taxon>
        <taxon>Bacillota</taxon>
        <taxon>Bacilli</taxon>
        <taxon>Bacillales</taxon>
        <taxon>Paenibacillaceae</taxon>
        <taxon>Paenibacillus</taxon>
    </lineage>
</organism>
<evidence type="ECO:0000313" key="9">
    <source>
        <dbReference type="Proteomes" id="UP001240171"/>
    </source>
</evidence>
<evidence type="ECO:0000256" key="6">
    <source>
        <dbReference type="SAM" id="Phobius"/>
    </source>
</evidence>
<feature type="transmembrane region" description="Helical" evidence="6">
    <location>
        <begin position="118"/>
        <end position="134"/>
    </location>
</feature>
<dbReference type="InterPro" id="IPR007267">
    <property type="entry name" value="GtrA_DPMS_TM"/>
</dbReference>
<feature type="transmembrane region" description="Helical" evidence="6">
    <location>
        <begin position="45"/>
        <end position="65"/>
    </location>
</feature>
<evidence type="ECO:0000259" key="7">
    <source>
        <dbReference type="Pfam" id="PF04138"/>
    </source>
</evidence>